<reference evidence="5" key="3">
    <citation type="journal article" date="2013" name="Nucleic Acids Res.">
        <title>The genome of Anopheles darlingi, the main neotropical malaria vector.</title>
        <authorList>
            <person name="Marinotti O."/>
            <person name="Cerqueira G.C."/>
            <person name="de Almeida L.G."/>
            <person name="Ferro M.I."/>
            <person name="Loreto E.L."/>
            <person name="Zaha A."/>
            <person name="Teixeira S.M."/>
            <person name="Wespiser A.R."/>
            <person name="Almeida E Silva A."/>
            <person name="Schlindwein A.D."/>
            <person name="Pacheco A.C."/>
            <person name="Silva A.L."/>
            <person name="Graveley B.R."/>
            <person name="Walenz B.P."/>
            <person name="Lima Bde A."/>
            <person name="Ribeiro C.A."/>
            <person name="Nunes-Silva C.G."/>
            <person name="de Carvalho C.R."/>
            <person name="Soares C.M."/>
            <person name="de Menezes C.B."/>
            <person name="Matiolli C."/>
            <person name="Caffrey D."/>
            <person name="Araujo D.A."/>
            <person name="de Oliveira D.M."/>
            <person name="Golenbock D."/>
            <person name="Grisard E.C."/>
            <person name="Fantinatti-Garboggini F."/>
            <person name="de Carvalho F.M."/>
            <person name="Barcellos F.G."/>
            <person name="Prosdocimi F."/>
            <person name="May G."/>
            <person name="Azevedo Junior G.M."/>
            <person name="Guimaraes G.M."/>
            <person name="Goldman G.H."/>
            <person name="Padilha I.Q."/>
            <person name="Batista Jda S."/>
            <person name="Ferro J.A."/>
            <person name="Ribeiro J.M."/>
            <person name="Fietto J.L."/>
            <person name="Dabbas K.M."/>
            <person name="Cerdeira L."/>
            <person name="Agnez-Lima L.F."/>
            <person name="Brocchi M."/>
            <person name="de Carvalho M.O."/>
            <person name="Teixeira Mde M."/>
            <person name="Diniz Maia Mde M."/>
            <person name="Goldman M.H."/>
            <person name="Cruz Schneider M.P."/>
            <person name="Felipe M.S."/>
            <person name="Hungria M."/>
            <person name="Nicolas M.F."/>
            <person name="Pereira M."/>
            <person name="Montes M.A."/>
            <person name="Cantao M.E."/>
            <person name="Vincentz M."/>
            <person name="Rafael M.S."/>
            <person name="Silverman N."/>
            <person name="Stoco P.H."/>
            <person name="Souza R.C."/>
            <person name="Vicentini R."/>
            <person name="Gazzinelli R.T."/>
            <person name="Neves Rde O."/>
            <person name="Silva R."/>
            <person name="Astolfi-Filho S."/>
            <person name="Maciel T.E."/>
            <person name="Urmenyi T.P."/>
            <person name="Tadei W.P."/>
            <person name="Camargo E.P."/>
            <person name="de Vasconcelos A.T."/>
        </authorList>
    </citation>
    <scope>NUCLEOTIDE SEQUENCE</scope>
</reference>
<dbReference type="VEuPathDB" id="VectorBase:ADAR2_001657"/>
<feature type="region of interest" description="Disordered" evidence="4">
    <location>
        <begin position="245"/>
        <end position="264"/>
    </location>
</feature>
<dbReference type="EMBL" id="ADMH02000687">
    <property type="protein sequence ID" value="ETN65322.1"/>
    <property type="molecule type" value="Genomic_DNA"/>
</dbReference>
<evidence type="ECO:0008006" key="8">
    <source>
        <dbReference type="Google" id="ProtNLM"/>
    </source>
</evidence>
<feature type="coiled-coil region" evidence="3">
    <location>
        <begin position="887"/>
        <end position="941"/>
    </location>
</feature>
<name>W5JLS9_ANODA</name>
<protein>
    <recommendedName>
        <fullName evidence="8">TBC1 domain family member 31</fullName>
    </recommendedName>
</protein>
<dbReference type="PANTHER" id="PTHR19853">
    <property type="entry name" value="WD REPEAT CONTAINING PROTEIN 3 WDR3"/>
    <property type="match status" value="1"/>
</dbReference>
<dbReference type="OMA" id="FTANNER"/>
<accession>W5JLS9</accession>
<reference evidence="6" key="4">
    <citation type="submission" date="2015-06" db="UniProtKB">
        <authorList>
            <consortium name="EnsemblMetazoa"/>
        </authorList>
    </citation>
    <scope>IDENTIFICATION</scope>
</reference>
<dbReference type="InterPro" id="IPR051570">
    <property type="entry name" value="TBC1_cilium_biogenesis"/>
</dbReference>
<evidence type="ECO:0000313" key="6">
    <source>
        <dbReference type="EnsemblMetazoa" id="ADAC002910-PA"/>
    </source>
</evidence>
<dbReference type="Gene3D" id="1.10.472.80">
    <property type="entry name" value="Ypt/Rab-GAP domain of gyp1p, domain 3"/>
    <property type="match status" value="1"/>
</dbReference>
<dbReference type="Gene3D" id="2.130.10.10">
    <property type="entry name" value="YVTN repeat-like/Quinoprotein amine dehydrogenase"/>
    <property type="match status" value="1"/>
</dbReference>
<evidence type="ECO:0000256" key="1">
    <source>
        <dbReference type="ARBA" id="ARBA00022574"/>
    </source>
</evidence>
<feature type="coiled-coil region" evidence="3">
    <location>
        <begin position="984"/>
        <end position="1011"/>
    </location>
</feature>
<feature type="compositionally biased region" description="Polar residues" evidence="4">
    <location>
        <begin position="252"/>
        <end position="261"/>
    </location>
</feature>
<dbReference type="eggNOG" id="KOG1093">
    <property type="taxonomic scope" value="Eukaryota"/>
</dbReference>
<evidence type="ECO:0000256" key="4">
    <source>
        <dbReference type="SAM" id="MobiDB-lite"/>
    </source>
</evidence>
<keyword evidence="7" id="KW-1185">Reference proteome</keyword>
<organism evidence="5">
    <name type="scientific">Anopheles darlingi</name>
    <name type="common">Mosquito</name>
    <dbReference type="NCBI Taxonomy" id="43151"/>
    <lineage>
        <taxon>Eukaryota</taxon>
        <taxon>Metazoa</taxon>
        <taxon>Ecdysozoa</taxon>
        <taxon>Arthropoda</taxon>
        <taxon>Hexapoda</taxon>
        <taxon>Insecta</taxon>
        <taxon>Pterygota</taxon>
        <taxon>Neoptera</taxon>
        <taxon>Endopterygota</taxon>
        <taxon>Diptera</taxon>
        <taxon>Nematocera</taxon>
        <taxon>Culicoidea</taxon>
        <taxon>Culicidae</taxon>
        <taxon>Anophelinae</taxon>
        <taxon>Anopheles</taxon>
    </lineage>
</organism>
<dbReference type="GO" id="GO:0036064">
    <property type="term" value="C:ciliary basal body"/>
    <property type="evidence" value="ECO:0007669"/>
    <property type="project" value="TreeGrafter"/>
</dbReference>
<reference evidence="5 7" key="1">
    <citation type="journal article" date="2010" name="BMC Genomics">
        <title>Combination of measures distinguishes pre-miRNAs from other stem-loops in the genome of the newly sequenced Anopheles darlingi.</title>
        <authorList>
            <person name="Mendes N.D."/>
            <person name="Freitas A.T."/>
            <person name="Vasconcelos A.T."/>
            <person name="Sagot M.F."/>
        </authorList>
    </citation>
    <scope>NUCLEOTIDE SEQUENCE</scope>
</reference>
<dbReference type="InterPro" id="IPR015943">
    <property type="entry name" value="WD40/YVTN_repeat-like_dom_sf"/>
</dbReference>
<keyword evidence="3" id="KW-0175">Coiled coil</keyword>
<dbReference type="Proteomes" id="UP000000673">
    <property type="component" value="Unassembled WGS sequence"/>
</dbReference>
<dbReference type="EnsemblMetazoa" id="ADAC002910-RA">
    <property type="protein sequence ID" value="ADAC002910-PA"/>
    <property type="gene ID" value="ADAC002910"/>
</dbReference>
<dbReference type="HOGENOM" id="CLU_273546_0_0_1"/>
<sequence>MEVNTLEKRRSSGRSSFKFSTSSDGILLNIHHTVRNHDEGTVVRVRFTATGFTANNERLIAVDHRNNLFVFDLVHRKHWFLPDLVRRACVVEGILEGHLVAIGSKDGTLFIIDLKQCIATMKGHSGPILRIVQSPAHCKTGATSPDPRYLLVTSADGARVYTIDGFTEVSHIDYGLTANSTPLMDELHWFSTSKGAALIGHTAGGTVRVHRTCFKLTKELNATKLIELHLKNRPADVTMPTVVLPAPPPPSKHQQQNQPTGNDRRFTGYECDEPNGLIKRITQPSPPAGERCVVGAQVTPDGRYYALLYQNSHHQGLAFLALDSSWLICRVVLFPNLFIKHFAFAPTAAEPSDPARGLTASTTTATASHRSHRWSSTMAATLLAHTALDNDLLMANVGYPNATPRTVFVRLGSPGSNCYKWALAPNGRMLANVLASGEVLLHNLQHYALQCPTSEPAPPTEERSFHRNSTNGIGVKTRSSSHYYYSCVATGSGTTIGTPSTPYADELRGTQSRIGEPGERRRMKTVHQMDAVQSEITRTLPKERLLPILREYGEYPARHRATIWRAVLELPGDTESYGALLQRGQHPCVADYENRYGGASGHGYDQRTVRNLKKIVSCLAHWCPVFGLVDYVPDFVLPFVRHQPTLDALALFETVATVLLNQCQLWFEFAPLEPFNYLALVGSVLDECEPRLAHFYRRHGIEPRAYALPLMQTAFLRCCAEDDGRGRSDWQCLWDHVLSNEPYYPVFLIVAYNSLQRGALMKWSRRRPPTSDDISEFFRNRPPTVDVRHVVRRAYELMDRQYTGSIHPRHYIKSFVPLNHTSASGGRPSARARIDSSSSNSSSDPLRGSETTEAASSDGDVDAAAPGAYACFSNFPKKATEARCAQIGALQAEQRRIEAKIIELEKLEHSLQDRMVNDLIRQEHEHRLQEVERDFEAAITREEQRVEMQRKLLLLHRKQLRERESELSLDLHNAKLIGDATVRERELESLLTKLQREKEREETELLFAEEHLKLREREQLVHYVAAESGHSGHPTGNRPLDQRYQTALEQLAVQKQKLYDEIDRAYSSLGAPSTANEYTYRTVSELRKVATIAGEERYPTDQHQQKVALAVIPNDGEQIAATASAAAAAAAAATARVKDETTSQVKLYEEKMRKMERQVRVLEQLKSDINRRKPFF</sequence>
<reference evidence="5" key="2">
    <citation type="submission" date="2010-05" db="EMBL/GenBank/DDBJ databases">
        <authorList>
            <person name="Almeida L.G."/>
            <person name="Nicolas M.F."/>
            <person name="Souza R.C."/>
            <person name="Vasconcelos A.T.R."/>
        </authorList>
    </citation>
    <scope>NUCLEOTIDE SEQUENCE</scope>
</reference>
<feature type="coiled-coil region" evidence="3">
    <location>
        <begin position="1138"/>
        <end position="1172"/>
    </location>
</feature>
<dbReference type="SUPFAM" id="SSF69322">
    <property type="entry name" value="Tricorn protease domain 2"/>
    <property type="match status" value="1"/>
</dbReference>
<dbReference type="PANTHER" id="PTHR19853:SF1">
    <property type="entry name" value="TBC1 DOMAIN FAMILY MEMBER 31"/>
    <property type="match status" value="1"/>
</dbReference>
<dbReference type="GO" id="GO:0060271">
    <property type="term" value="P:cilium assembly"/>
    <property type="evidence" value="ECO:0007669"/>
    <property type="project" value="TreeGrafter"/>
</dbReference>
<keyword evidence="1" id="KW-0853">WD repeat</keyword>
<evidence type="ECO:0000313" key="5">
    <source>
        <dbReference type="EMBL" id="ETN65322.1"/>
    </source>
</evidence>
<keyword evidence="2" id="KW-0677">Repeat</keyword>
<dbReference type="FunCoup" id="W5JLS9">
    <property type="interactions" value="67"/>
</dbReference>
<evidence type="ECO:0000313" key="7">
    <source>
        <dbReference type="Proteomes" id="UP000000673"/>
    </source>
</evidence>
<dbReference type="SUPFAM" id="SSF47923">
    <property type="entry name" value="Ypt/Rab-GAP domain of gyp1p"/>
    <property type="match status" value="1"/>
</dbReference>
<proteinExistence type="predicted"/>
<dbReference type="VEuPathDB" id="VectorBase:ADAC002910"/>
<dbReference type="InterPro" id="IPR035969">
    <property type="entry name" value="Rab-GAP_TBC_sf"/>
</dbReference>
<dbReference type="AlphaFoldDB" id="W5JLS9"/>
<dbReference type="STRING" id="43151.W5JLS9"/>
<evidence type="ECO:0000256" key="3">
    <source>
        <dbReference type="SAM" id="Coils"/>
    </source>
</evidence>
<feature type="region of interest" description="Disordered" evidence="4">
    <location>
        <begin position="822"/>
        <end position="860"/>
    </location>
</feature>
<evidence type="ECO:0000256" key="2">
    <source>
        <dbReference type="ARBA" id="ARBA00022737"/>
    </source>
</evidence>
<gene>
    <name evidence="5" type="ORF">AND_002910</name>
</gene>